<dbReference type="GO" id="GO:0005680">
    <property type="term" value="C:anaphase-promoting complex"/>
    <property type="evidence" value="ECO:0007669"/>
    <property type="project" value="InterPro"/>
</dbReference>
<comment type="caution">
    <text evidence="3">The sequence shown here is derived from an EMBL/GenBank/DDBJ whole genome shotgun (WGS) entry which is preliminary data.</text>
</comment>
<reference evidence="3 4" key="1">
    <citation type="submission" date="2018-01" db="EMBL/GenBank/DDBJ databases">
        <title>Harnessing the power of phylogenomics to disentangle the directionality and signatures of interkingdom host jumping in the parasitic fungal genus Tolypocladium.</title>
        <authorList>
            <person name="Quandt C.A."/>
            <person name="Patterson W."/>
            <person name="Spatafora J.W."/>
        </authorList>
    </citation>
    <scope>NUCLEOTIDE SEQUENCE [LARGE SCALE GENOMIC DNA]</scope>
    <source>
        <strain evidence="3 4">NRBC 100945</strain>
    </source>
</reference>
<dbReference type="AlphaFoldDB" id="A0A2S4L104"/>
<dbReference type="EMBL" id="PKSG01000360">
    <property type="protein sequence ID" value="POR36113.1"/>
    <property type="molecule type" value="Genomic_DNA"/>
</dbReference>
<evidence type="ECO:0000256" key="1">
    <source>
        <dbReference type="ARBA" id="ARBA00022786"/>
    </source>
</evidence>
<dbReference type="Pfam" id="PF10471">
    <property type="entry name" value="ANAPC_CDC26"/>
    <property type="match status" value="1"/>
</dbReference>
<keyword evidence="4" id="KW-1185">Reference proteome</keyword>
<feature type="compositionally biased region" description="Low complexity" evidence="2">
    <location>
        <begin position="89"/>
        <end position="103"/>
    </location>
</feature>
<gene>
    <name evidence="3" type="ORF">TPAR_03695</name>
</gene>
<organism evidence="3 4">
    <name type="scientific">Tolypocladium paradoxum</name>
    <dbReference type="NCBI Taxonomy" id="94208"/>
    <lineage>
        <taxon>Eukaryota</taxon>
        <taxon>Fungi</taxon>
        <taxon>Dikarya</taxon>
        <taxon>Ascomycota</taxon>
        <taxon>Pezizomycotina</taxon>
        <taxon>Sordariomycetes</taxon>
        <taxon>Hypocreomycetidae</taxon>
        <taxon>Hypocreales</taxon>
        <taxon>Ophiocordycipitaceae</taxon>
        <taxon>Tolypocladium</taxon>
    </lineage>
</organism>
<sequence length="103" mass="11286">MPPSNSSVSITLLLTTTPPCATSSRSIRTANIPQHPHSQHPPATRPRTRKPQRSTTATMLRRAPTTLAVTPEDVAAYEDRRAGEARAAQTPDQQPQPQQLQQQ</sequence>
<evidence type="ECO:0000256" key="2">
    <source>
        <dbReference type="SAM" id="MobiDB-lite"/>
    </source>
</evidence>
<evidence type="ECO:0000313" key="3">
    <source>
        <dbReference type="EMBL" id="POR36113.1"/>
    </source>
</evidence>
<proteinExistence type="predicted"/>
<keyword evidence="1" id="KW-0833">Ubl conjugation pathway</keyword>
<name>A0A2S4L104_9HYPO</name>
<accession>A0A2S4L104</accession>
<evidence type="ECO:0000313" key="4">
    <source>
        <dbReference type="Proteomes" id="UP000237481"/>
    </source>
</evidence>
<dbReference type="OrthoDB" id="5153712at2759"/>
<protein>
    <recommendedName>
        <fullName evidence="5">Anaphase-promoting complex, subunit CDC26</fullName>
    </recommendedName>
</protein>
<dbReference type="Proteomes" id="UP000237481">
    <property type="component" value="Unassembled WGS sequence"/>
</dbReference>
<dbReference type="GO" id="GO:0031145">
    <property type="term" value="P:anaphase-promoting complex-dependent catabolic process"/>
    <property type="evidence" value="ECO:0007669"/>
    <property type="project" value="InterPro"/>
</dbReference>
<feature type="non-terminal residue" evidence="3">
    <location>
        <position position="103"/>
    </location>
</feature>
<evidence type="ECO:0008006" key="5">
    <source>
        <dbReference type="Google" id="ProtNLM"/>
    </source>
</evidence>
<feature type="compositionally biased region" description="Polar residues" evidence="2">
    <location>
        <begin position="18"/>
        <end position="32"/>
    </location>
</feature>
<dbReference type="InterPro" id="IPR018860">
    <property type="entry name" value="APC_suCDC26"/>
</dbReference>
<feature type="region of interest" description="Disordered" evidence="2">
    <location>
        <begin position="17"/>
        <end position="103"/>
    </location>
</feature>